<protein>
    <recommendedName>
        <fullName evidence="3">dolichol kinase</fullName>
        <ecNumber evidence="3">2.7.1.108</ecNumber>
    </recommendedName>
</protein>
<dbReference type="GO" id="GO:0043048">
    <property type="term" value="P:dolichyl monophosphate biosynthetic process"/>
    <property type="evidence" value="ECO:0007669"/>
    <property type="project" value="TreeGrafter"/>
</dbReference>
<feature type="transmembrane region" description="Helical" evidence="11">
    <location>
        <begin position="263"/>
        <end position="285"/>
    </location>
</feature>
<keyword evidence="7" id="KW-0256">Endoplasmic reticulum</keyword>
<gene>
    <name evidence="12" type="ORF">M501DRAFT_993442</name>
</gene>
<comment type="similarity">
    <text evidence="2">Belongs to the polyprenol kinase family.</text>
</comment>
<evidence type="ECO:0000256" key="2">
    <source>
        <dbReference type="ARBA" id="ARBA00010794"/>
    </source>
</evidence>
<evidence type="ECO:0000256" key="11">
    <source>
        <dbReference type="SAM" id="Phobius"/>
    </source>
</evidence>
<dbReference type="InterPro" id="IPR032974">
    <property type="entry name" value="Polypren_kinase"/>
</dbReference>
<feature type="transmembrane region" description="Helical" evidence="11">
    <location>
        <begin position="78"/>
        <end position="103"/>
    </location>
</feature>
<comment type="subcellular location">
    <subcellularLocation>
        <location evidence="1">Endoplasmic reticulum membrane</location>
        <topology evidence="1">Multi-pass membrane protein</topology>
    </subcellularLocation>
</comment>
<dbReference type="OrthoDB" id="377083at2759"/>
<feature type="transmembrane region" description="Helical" evidence="11">
    <location>
        <begin position="359"/>
        <end position="379"/>
    </location>
</feature>
<evidence type="ECO:0000313" key="12">
    <source>
        <dbReference type="EMBL" id="KAF2842697.1"/>
    </source>
</evidence>
<evidence type="ECO:0000256" key="6">
    <source>
        <dbReference type="ARBA" id="ARBA00022777"/>
    </source>
</evidence>
<evidence type="ECO:0000256" key="4">
    <source>
        <dbReference type="ARBA" id="ARBA00022679"/>
    </source>
</evidence>
<keyword evidence="13" id="KW-1185">Reference proteome</keyword>
<organism evidence="12 13">
    <name type="scientific">Patellaria atrata CBS 101060</name>
    <dbReference type="NCBI Taxonomy" id="1346257"/>
    <lineage>
        <taxon>Eukaryota</taxon>
        <taxon>Fungi</taxon>
        <taxon>Dikarya</taxon>
        <taxon>Ascomycota</taxon>
        <taxon>Pezizomycotina</taxon>
        <taxon>Dothideomycetes</taxon>
        <taxon>Dothideomycetes incertae sedis</taxon>
        <taxon>Patellariales</taxon>
        <taxon>Patellariaceae</taxon>
        <taxon>Patellaria</taxon>
    </lineage>
</organism>
<evidence type="ECO:0000256" key="5">
    <source>
        <dbReference type="ARBA" id="ARBA00022692"/>
    </source>
</evidence>
<evidence type="ECO:0000256" key="1">
    <source>
        <dbReference type="ARBA" id="ARBA00004477"/>
    </source>
</evidence>
<name>A0A9P4VV64_9PEZI</name>
<feature type="region of interest" description="Disordered" evidence="10">
    <location>
        <begin position="145"/>
        <end position="174"/>
    </location>
</feature>
<feature type="transmembrane region" description="Helical" evidence="11">
    <location>
        <begin position="497"/>
        <end position="516"/>
    </location>
</feature>
<dbReference type="GO" id="GO:0005789">
    <property type="term" value="C:endoplasmic reticulum membrane"/>
    <property type="evidence" value="ECO:0007669"/>
    <property type="project" value="UniProtKB-SubCell"/>
</dbReference>
<dbReference type="PANTHER" id="PTHR13205">
    <property type="entry name" value="TRANSMEMBRANE PROTEIN 15-RELATED"/>
    <property type="match status" value="1"/>
</dbReference>
<dbReference type="Proteomes" id="UP000799429">
    <property type="component" value="Unassembled WGS sequence"/>
</dbReference>
<keyword evidence="8 11" id="KW-1133">Transmembrane helix</keyword>
<evidence type="ECO:0000256" key="9">
    <source>
        <dbReference type="ARBA" id="ARBA00023136"/>
    </source>
</evidence>
<keyword evidence="9 11" id="KW-0472">Membrane</keyword>
<keyword evidence="6" id="KW-0418">Kinase</keyword>
<reference evidence="12" key="1">
    <citation type="journal article" date="2020" name="Stud. Mycol.">
        <title>101 Dothideomycetes genomes: a test case for predicting lifestyles and emergence of pathogens.</title>
        <authorList>
            <person name="Haridas S."/>
            <person name="Albert R."/>
            <person name="Binder M."/>
            <person name="Bloem J."/>
            <person name="Labutti K."/>
            <person name="Salamov A."/>
            <person name="Andreopoulos B."/>
            <person name="Baker S."/>
            <person name="Barry K."/>
            <person name="Bills G."/>
            <person name="Bluhm B."/>
            <person name="Cannon C."/>
            <person name="Castanera R."/>
            <person name="Culley D."/>
            <person name="Daum C."/>
            <person name="Ezra D."/>
            <person name="Gonzalez J."/>
            <person name="Henrissat B."/>
            <person name="Kuo A."/>
            <person name="Liang C."/>
            <person name="Lipzen A."/>
            <person name="Lutzoni F."/>
            <person name="Magnuson J."/>
            <person name="Mondo S."/>
            <person name="Nolan M."/>
            <person name="Ohm R."/>
            <person name="Pangilinan J."/>
            <person name="Park H.-J."/>
            <person name="Ramirez L."/>
            <person name="Alfaro M."/>
            <person name="Sun H."/>
            <person name="Tritt A."/>
            <person name="Yoshinaga Y."/>
            <person name="Zwiers L.-H."/>
            <person name="Turgeon B."/>
            <person name="Goodwin S."/>
            <person name="Spatafora J."/>
            <person name="Crous P."/>
            <person name="Grigoriev I."/>
        </authorList>
    </citation>
    <scope>NUCLEOTIDE SEQUENCE</scope>
    <source>
        <strain evidence="12">CBS 101060</strain>
    </source>
</reference>
<dbReference type="AlphaFoldDB" id="A0A9P4VV64"/>
<feature type="transmembrane region" description="Helical" evidence="11">
    <location>
        <begin position="409"/>
        <end position="428"/>
    </location>
</feature>
<dbReference type="GO" id="GO:0004168">
    <property type="term" value="F:dolichol kinase activity"/>
    <property type="evidence" value="ECO:0007669"/>
    <property type="project" value="UniProtKB-EC"/>
</dbReference>
<evidence type="ECO:0000256" key="10">
    <source>
        <dbReference type="SAM" id="MobiDB-lite"/>
    </source>
</evidence>
<proteinExistence type="inferred from homology"/>
<accession>A0A9P4VV64</accession>
<dbReference type="PANTHER" id="PTHR13205:SF15">
    <property type="entry name" value="DOLICHOL KINASE"/>
    <property type="match status" value="1"/>
</dbReference>
<comment type="caution">
    <text evidence="12">The sequence shown here is derived from an EMBL/GenBank/DDBJ whole genome shotgun (WGS) entry which is preliminary data.</text>
</comment>
<evidence type="ECO:0000256" key="3">
    <source>
        <dbReference type="ARBA" id="ARBA00012132"/>
    </source>
</evidence>
<feature type="transmembrane region" description="Helical" evidence="11">
    <location>
        <begin position="457"/>
        <end position="477"/>
    </location>
</feature>
<evidence type="ECO:0000313" key="13">
    <source>
        <dbReference type="Proteomes" id="UP000799429"/>
    </source>
</evidence>
<evidence type="ECO:0000256" key="8">
    <source>
        <dbReference type="ARBA" id="ARBA00022989"/>
    </source>
</evidence>
<keyword evidence="5 11" id="KW-0812">Transmembrane</keyword>
<dbReference type="EMBL" id="MU006089">
    <property type="protein sequence ID" value="KAF2842697.1"/>
    <property type="molecule type" value="Genomic_DNA"/>
</dbReference>
<keyword evidence="4" id="KW-0808">Transferase</keyword>
<evidence type="ECO:0000256" key="7">
    <source>
        <dbReference type="ARBA" id="ARBA00022824"/>
    </source>
</evidence>
<sequence length="612" mass="67000">MSQNTEIPSKILAPKPYMLKLPPGGLDPEIIVSLYALHQALLPPLRYLTATSLLPAELQLLSISLVNLLLFAESPQMIILSTLIWVGALCLFAFGGSVLRYGVALARVPKWKLKRAGNIVKNRESFIRLLTSSLKRDFSVATGWSPPSSAQHSLPESSADESSPYHTHKQNSSLQIQVSDIKSALKGAFERETNSATEQIQEPFILPNNAPSPSSIRRRNTLPAVLKKSLSPQRRLRRRNTSKSGAQQYFLSLTPEQANKKKWIYAIYIYLVMIAIVLGPLRLIISKYAVFGADPFGWAIGYLFGNLRPVRFRIVDMNLDDWIPLPPLQNFPFIFSLQSLRILTIPSLRSLLGAANIRLVLIAYHLIILIAGLTTVLRIPKNFEVDTRRKVFHGMMVAMFLPTTFVDPAFASLALALALVAFLLLDLLRASQLPPLSKPLAAFLTPYVDGRDLRGPVVISHMFLLIGCAIPLWLSLAASTLEGDDPWQGWEVKERDIGMIAGVVCVGMGDAAASLIGRRYGRRKWPWTGGKSLEGSAAFAIAVTVGLVAAKLWLKLGRWDNAGLGQQGWPVVVGKAGASAVAASFCEAVLTGGNDNVVVPVVLWLVVRGVGL</sequence>
<dbReference type="EC" id="2.7.1.108" evidence="3"/>